<proteinExistence type="predicted"/>
<dbReference type="AlphaFoldDB" id="A0AAD6UNB2"/>
<feature type="compositionally biased region" description="Basic residues" evidence="1">
    <location>
        <begin position="86"/>
        <end position="98"/>
    </location>
</feature>
<evidence type="ECO:0000256" key="1">
    <source>
        <dbReference type="SAM" id="MobiDB-lite"/>
    </source>
</evidence>
<name>A0AAD6UNB2_9AGAR</name>
<reference evidence="2" key="1">
    <citation type="submission" date="2023-03" db="EMBL/GenBank/DDBJ databases">
        <title>Massive genome expansion in bonnet fungi (Mycena s.s.) driven by repeated elements and novel gene families across ecological guilds.</title>
        <authorList>
            <consortium name="Lawrence Berkeley National Laboratory"/>
            <person name="Harder C.B."/>
            <person name="Miyauchi S."/>
            <person name="Viragh M."/>
            <person name="Kuo A."/>
            <person name="Thoen E."/>
            <person name="Andreopoulos B."/>
            <person name="Lu D."/>
            <person name="Skrede I."/>
            <person name="Drula E."/>
            <person name="Henrissat B."/>
            <person name="Morin E."/>
            <person name="Kohler A."/>
            <person name="Barry K."/>
            <person name="LaButti K."/>
            <person name="Morin E."/>
            <person name="Salamov A."/>
            <person name="Lipzen A."/>
            <person name="Mereny Z."/>
            <person name="Hegedus B."/>
            <person name="Baldrian P."/>
            <person name="Stursova M."/>
            <person name="Weitz H."/>
            <person name="Taylor A."/>
            <person name="Grigoriev I.V."/>
            <person name="Nagy L.G."/>
            <person name="Martin F."/>
            <person name="Kauserud H."/>
        </authorList>
    </citation>
    <scope>NUCLEOTIDE SEQUENCE</scope>
    <source>
        <strain evidence="2">9144</strain>
    </source>
</reference>
<protein>
    <submittedName>
        <fullName evidence="2">Uncharacterized protein</fullName>
    </submittedName>
</protein>
<sequence length="159" mass="17729">MTRHAGGVAGHLISQHNAALRVPEHPTTTAPFARVLPRSTHPMPRTELHFPPTPHLFKPADPDEPTQDSSSPHAAPLPNSAPSPKRVARHRNPHRTHSPRVFSPCNSCTFRKFHQMLLDMLFDRTMRKSLHESPSKPIHPTSRASMLPTCSLPSTSELF</sequence>
<dbReference type="Proteomes" id="UP001219525">
    <property type="component" value="Unassembled WGS sequence"/>
</dbReference>
<feature type="region of interest" description="Disordered" evidence="1">
    <location>
        <begin position="26"/>
        <end position="101"/>
    </location>
</feature>
<feature type="region of interest" description="Disordered" evidence="1">
    <location>
        <begin position="131"/>
        <end position="159"/>
    </location>
</feature>
<gene>
    <name evidence="2" type="ORF">GGX14DRAFT_579345</name>
</gene>
<keyword evidence="3" id="KW-1185">Reference proteome</keyword>
<organism evidence="2 3">
    <name type="scientific">Mycena pura</name>
    <dbReference type="NCBI Taxonomy" id="153505"/>
    <lineage>
        <taxon>Eukaryota</taxon>
        <taxon>Fungi</taxon>
        <taxon>Dikarya</taxon>
        <taxon>Basidiomycota</taxon>
        <taxon>Agaricomycotina</taxon>
        <taxon>Agaricomycetes</taxon>
        <taxon>Agaricomycetidae</taxon>
        <taxon>Agaricales</taxon>
        <taxon>Marasmiineae</taxon>
        <taxon>Mycenaceae</taxon>
        <taxon>Mycena</taxon>
    </lineage>
</organism>
<dbReference type="EMBL" id="JARJCW010000139">
    <property type="protein sequence ID" value="KAJ7190998.1"/>
    <property type="molecule type" value="Genomic_DNA"/>
</dbReference>
<evidence type="ECO:0000313" key="2">
    <source>
        <dbReference type="EMBL" id="KAJ7190998.1"/>
    </source>
</evidence>
<evidence type="ECO:0000313" key="3">
    <source>
        <dbReference type="Proteomes" id="UP001219525"/>
    </source>
</evidence>
<accession>A0AAD6UNB2</accession>
<comment type="caution">
    <text evidence="2">The sequence shown here is derived from an EMBL/GenBank/DDBJ whole genome shotgun (WGS) entry which is preliminary data.</text>
</comment>